<gene>
    <name evidence="4" type="ORF">GLP40_19825</name>
</gene>
<dbReference type="Gene3D" id="1.20.120.1220">
    <property type="match status" value="1"/>
</dbReference>
<keyword evidence="2" id="KW-1133">Transmembrane helix</keyword>
<dbReference type="EMBL" id="WMBB01000009">
    <property type="protein sequence ID" value="MTE15012.1"/>
    <property type="molecule type" value="Genomic_DNA"/>
</dbReference>
<feature type="transmembrane region" description="Helical" evidence="2">
    <location>
        <begin position="98"/>
        <end position="120"/>
    </location>
</feature>
<name>A0A6I3KY41_9NOCA</name>
<comment type="similarity">
    <text evidence="1">Belongs to the peptidase A24 family.</text>
</comment>
<dbReference type="GO" id="GO:0005886">
    <property type="term" value="C:plasma membrane"/>
    <property type="evidence" value="ECO:0007669"/>
    <property type="project" value="TreeGrafter"/>
</dbReference>
<dbReference type="PANTHER" id="PTHR30487">
    <property type="entry name" value="TYPE 4 PREPILIN-LIKE PROTEINS LEADER PEPTIDE-PROCESSING ENZYME"/>
    <property type="match status" value="1"/>
</dbReference>
<evidence type="ECO:0000259" key="3">
    <source>
        <dbReference type="Pfam" id="PF01478"/>
    </source>
</evidence>
<dbReference type="GO" id="GO:0006465">
    <property type="term" value="P:signal peptide processing"/>
    <property type="evidence" value="ECO:0007669"/>
    <property type="project" value="TreeGrafter"/>
</dbReference>
<organism evidence="4 5">
    <name type="scientific">Nocardia aurantiaca</name>
    <dbReference type="NCBI Taxonomy" id="2675850"/>
    <lineage>
        <taxon>Bacteria</taxon>
        <taxon>Bacillati</taxon>
        <taxon>Actinomycetota</taxon>
        <taxon>Actinomycetes</taxon>
        <taxon>Mycobacteriales</taxon>
        <taxon>Nocardiaceae</taxon>
        <taxon>Nocardia</taxon>
    </lineage>
</organism>
<dbReference type="Pfam" id="PF01478">
    <property type="entry name" value="Peptidase_A24"/>
    <property type="match status" value="1"/>
</dbReference>
<keyword evidence="2" id="KW-0812">Transmembrane</keyword>
<evidence type="ECO:0000313" key="4">
    <source>
        <dbReference type="EMBL" id="MTE15012.1"/>
    </source>
</evidence>
<keyword evidence="2" id="KW-0472">Membrane</keyword>
<feature type="transmembrane region" description="Helical" evidence="2">
    <location>
        <begin position="72"/>
        <end position="92"/>
    </location>
</feature>
<accession>A0A6I3KY41</accession>
<feature type="domain" description="Prepilin type IV endopeptidase peptidase" evidence="3">
    <location>
        <begin position="7"/>
        <end position="91"/>
    </location>
</feature>
<dbReference type="PANTHER" id="PTHR30487:SF0">
    <property type="entry name" value="PREPILIN LEADER PEPTIDASE_N-METHYLTRANSFERASE-RELATED"/>
    <property type="match status" value="1"/>
</dbReference>
<keyword evidence="5" id="KW-1185">Reference proteome</keyword>
<dbReference type="GO" id="GO:0004190">
    <property type="term" value="F:aspartic-type endopeptidase activity"/>
    <property type="evidence" value="ECO:0007669"/>
    <property type="project" value="InterPro"/>
</dbReference>
<evidence type="ECO:0000313" key="5">
    <source>
        <dbReference type="Proteomes" id="UP000432464"/>
    </source>
</evidence>
<comment type="caution">
    <text evidence="4">The sequence shown here is derived from an EMBL/GenBank/DDBJ whole genome shotgun (WGS) entry which is preliminary data.</text>
</comment>
<evidence type="ECO:0000256" key="2">
    <source>
        <dbReference type="SAM" id="Phobius"/>
    </source>
</evidence>
<protein>
    <submittedName>
        <fullName evidence="4">Prepilin peptidase</fullName>
    </submittedName>
</protein>
<dbReference type="AlphaFoldDB" id="A0A6I3KY41"/>
<dbReference type="RefSeq" id="WP_154789465.1">
    <property type="nucleotide sequence ID" value="NZ_WMBB01000009.1"/>
</dbReference>
<proteinExistence type="inferred from homology"/>
<reference evidence="4 5" key="1">
    <citation type="submission" date="2019-11" db="EMBL/GenBank/DDBJ databases">
        <title>Nocardia sp. nov. CT2-14 isolated from soil.</title>
        <authorList>
            <person name="Kanchanasin P."/>
            <person name="Tanasupawat S."/>
            <person name="Yuki M."/>
            <person name="Kudo T."/>
        </authorList>
    </citation>
    <scope>NUCLEOTIDE SEQUENCE [LARGE SCALE GENOMIC DNA]</scope>
    <source>
        <strain evidence="4 5">CT2-14</strain>
    </source>
</reference>
<feature type="transmembrane region" description="Helical" evidence="2">
    <location>
        <begin position="39"/>
        <end position="65"/>
    </location>
</feature>
<dbReference type="InterPro" id="IPR000045">
    <property type="entry name" value="Prepilin_IV_endopep_pep"/>
</dbReference>
<dbReference type="Proteomes" id="UP000432464">
    <property type="component" value="Unassembled WGS sequence"/>
</dbReference>
<sequence length="155" mass="15664">MTPLPLLLFTVWCAALTAHDVYGRRLPNALTLPGAAAALGYGFAVGEPAFAITGAVLLAVPYLLVHLCRPHALGAGDVKLAFGLGAATALAGPHAWSWAALAAPMLTASAGIGMLAVNLVGRREVELPRRADAIGTLPHGPAMCAASVVALVAGR</sequence>
<dbReference type="InterPro" id="IPR050882">
    <property type="entry name" value="Prepilin_peptidase/N-MTase"/>
</dbReference>
<evidence type="ECO:0000256" key="1">
    <source>
        <dbReference type="ARBA" id="ARBA00005801"/>
    </source>
</evidence>